<gene>
    <name evidence="1" type="ORF">Tco_1044123</name>
</gene>
<comment type="caution">
    <text evidence="1">The sequence shown here is derived from an EMBL/GenBank/DDBJ whole genome shotgun (WGS) entry which is preliminary data.</text>
</comment>
<accession>A0ABQ5GP19</accession>
<reference evidence="1" key="2">
    <citation type="submission" date="2022-01" db="EMBL/GenBank/DDBJ databases">
        <authorList>
            <person name="Yamashiro T."/>
            <person name="Shiraishi A."/>
            <person name="Satake H."/>
            <person name="Nakayama K."/>
        </authorList>
    </citation>
    <scope>NUCLEOTIDE SEQUENCE</scope>
</reference>
<dbReference type="Proteomes" id="UP001151760">
    <property type="component" value="Unassembled WGS sequence"/>
</dbReference>
<keyword evidence="2" id="KW-1185">Reference proteome</keyword>
<sequence length="112" mass="12511">MPTKTELSQNKPQRSFSHEVLVMDPVRRYAQTPPSYSKSGKILVSKLTEIHTFSIGLSHPELVLILKGGTSVSSHRSLEIKVHSNDESNTYVLERFNTSSLENPGQEDSSQN</sequence>
<protein>
    <submittedName>
        <fullName evidence="1">Uncharacterized protein</fullName>
    </submittedName>
</protein>
<proteinExistence type="predicted"/>
<evidence type="ECO:0000313" key="1">
    <source>
        <dbReference type="EMBL" id="GJT77398.1"/>
    </source>
</evidence>
<organism evidence="1 2">
    <name type="scientific">Tanacetum coccineum</name>
    <dbReference type="NCBI Taxonomy" id="301880"/>
    <lineage>
        <taxon>Eukaryota</taxon>
        <taxon>Viridiplantae</taxon>
        <taxon>Streptophyta</taxon>
        <taxon>Embryophyta</taxon>
        <taxon>Tracheophyta</taxon>
        <taxon>Spermatophyta</taxon>
        <taxon>Magnoliopsida</taxon>
        <taxon>eudicotyledons</taxon>
        <taxon>Gunneridae</taxon>
        <taxon>Pentapetalae</taxon>
        <taxon>asterids</taxon>
        <taxon>campanulids</taxon>
        <taxon>Asterales</taxon>
        <taxon>Asteraceae</taxon>
        <taxon>Asteroideae</taxon>
        <taxon>Anthemideae</taxon>
        <taxon>Anthemidinae</taxon>
        <taxon>Tanacetum</taxon>
    </lineage>
</organism>
<reference evidence="1" key="1">
    <citation type="journal article" date="2022" name="Int. J. Mol. Sci.">
        <title>Draft Genome of Tanacetum Coccineum: Genomic Comparison of Closely Related Tanacetum-Family Plants.</title>
        <authorList>
            <person name="Yamashiro T."/>
            <person name="Shiraishi A."/>
            <person name="Nakayama K."/>
            <person name="Satake H."/>
        </authorList>
    </citation>
    <scope>NUCLEOTIDE SEQUENCE</scope>
</reference>
<dbReference type="EMBL" id="BQNB010018707">
    <property type="protein sequence ID" value="GJT77398.1"/>
    <property type="molecule type" value="Genomic_DNA"/>
</dbReference>
<name>A0ABQ5GP19_9ASTR</name>
<evidence type="ECO:0000313" key="2">
    <source>
        <dbReference type="Proteomes" id="UP001151760"/>
    </source>
</evidence>